<dbReference type="SUPFAM" id="SSF53474">
    <property type="entry name" value="alpha/beta-Hydrolases"/>
    <property type="match status" value="1"/>
</dbReference>
<dbReference type="Pfam" id="PF00501">
    <property type="entry name" value="AMP-binding"/>
    <property type="match status" value="2"/>
</dbReference>
<keyword evidence="2" id="KW-0597">Phosphoprotein</keyword>
<dbReference type="SUPFAM" id="SSF56801">
    <property type="entry name" value="Acetyl-CoA synthetase-like"/>
    <property type="match status" value="1"/>
</dbReference>
<sequence length="1283" mass="137854">MPDARHPGWPLSAAQYGIWLGQQLDPASPAYNTAGCVEIAGPVDPSLFQRAVRRAMEETDAVHMLFVQDADGPRQIRQGVDWVMPMVDVGGAPDPEAAAMAWMRRDLETIVRLDRDPLFGQALFKAADDRWFWYQRIHHVAMDGFGYSLLARRVADLYSALAANRPEPAAAIAPFRAVVDEDLAYRSSPAFDHDRDFWLDRSTGWPEPVSFSERRSPIARGFIRETGSLPASVLERLTAVAANAGAGWPDVVTAAVAAFLHGRTGATDIVLGSPVMGRLGSASLRVPCMAMNIVPLRLRLEPGFSLSGLTRQVAEELRLIRPHQRYRHEQIRRDWKMLNGQRRLFGPVVNIMPFDYHLRFDGHPGTAHNISAGPVEDLSIGVYSRSDGTGPRIDFDANPACYDAVELADLRREFIDFLTNSIRSSDRPAEVARLAPRTPILDGGPLPGAARAVLDMITEQARLRPEALAVVQDGTELTYGQLVRAAADLAGRLAEQGAGPGQLIAIRMPRGPDWVVAILGVMLVGAAYLPLNPEGPEARDAAILKDAAPTLLIGPELAITALDAGFGPILPAESLAYVIYTSGSTGLPNGVMISRRALDHFVAGATARYGITRDDRVLQFAPLHFDASVEEILLTLCAGAVLVLRTDAMIGSLPRFVDAVARHGVTVLDLPTAYWNELTHAVASGAAPLPPSVRLVIIGGEAALAEPVRRWREAVGSAVTLLNTYGPTEATVVATVATLAGSGAPPPGEDIPIGLPLPGMWATVLDGDERPVRRGGVGELHLVGGALAEGYLGRPERTDERFVTLGGALGTTRAYRTGDLVRLGGDGRLVFVGRVDDEFKISGHRVAPQEIEAALLACPGIREAAVVGHILPGGARRLSAHVVADQPPPALETLRHHLRQALPASVIPAGFVFTNRLPRNANGKIDRSALREAPGINAEDASPPALTPPVMTKMERIVGEVWRDVLGHADIGSSDDFFELGGQSLQAIQAANRLSVRIGRDVPVAALFQHSTVAALAGFLDTGPPEATRPTLFCVHPAGGMAWCYLAMAKLLPDQPIHGIQARGLEADEPPPTSLEALALDYVAEIRRLQPTGAYHLLGWSAGGVIAHAMAVQLQADGQEVALLAMLDAYPSEQWSHLGPPGERDALAALLNVAGHDRTALRDAALDRAGALTLLRAEGGPLASLDAERLDRLITVTSTMINLLRGARHGRFRGDPLFFTAAVPRPETWLSWRAWQPHVDGRIDNVDLDCAHPAMLKPAPLAEICRHLAARIERRPLPGKSFQ</sequence>
<dbReference type="STRING" id="1385369.N825_05970"/>
<dbReference type="GO" id="GO:0009239">
    <property type="term" value="P:enterobactin biosynthetic process"/>
    <property type="evidence" value="ECO:0007669"/>
    <property type="project" value="TreeGrafter"/>
</dbReference>
<dbReference type="SUPFAM" id="SSF47336">
    <property type="entry name" value="ACP-like"/>
    <property type="match status" value="1"/>
</dbReference>
<dbReference type="CDD" id="cd05930">
    <property type="entry name" value="A_NRPS"/>
    <property type="match status" value="1"/>
</dbReference>
<evidence type="ECO:0000259" key="3">
    <source>
        <dbReference type="PROSITE" id="PS50075"/>
    </source>
</evidence>
<dbReference type="InterPro" id="IPR009081">
    <property type="entry name" value="PP-bd_ACP"/>
</dbReference>
<evidence type="ECO:0000313" key="5">
    <source>
        <dbReference type="Proteomes" id="UP000019486"/>
    </source>
</evidence>
<dbReference type="InterPro" id="IPR042099">
    <property type="entry name" value="ANL_N_sf"/>
</dbReference>
<dbReference type="GO" id="GO:0043041">
    <property type="term" value="P:amino acid activation for nonribosomal peptide biosynthetic process"/>
    <property type="evidence" value="ECO:0007669"/>
    <property type="project" value="TreeGrafter"/>
</dbReference>
<keyword evidence="5" id="KW-1185">Reference proteome</keyword>
<dbReference type="Pfam" id="PF00668">
    <property type="entry name" value="Condensation"/>
    <property type="match status" value="1"/>
</dbReference>
<dbReference type="InterPro" id="IPR000873">
    <property type="entry name" value="AMP-dep_synth/lig_dom"/>
</dbReference>
<gene>
    <name evidence="4" type="ORF">N825_05970</name>
</gene>
<accession>W9H4D8</accession>
<dbReference type="PANTHER" id="PTHR45527:SF1">
    <property type="entry name" value="FATTY ACID SYNTHASE"/>
    <property type="match status" value="1"/>
</dbReference>
<proteinExistence type="predicted"/>
<dbReference type="Gene3D" id="3.30.559.10">
    <property type="entry name" value="Chloramphenicol acetyltransferase-like domain"/>
    <property type="match status" value="1"/>
</dbReference>
<evidence type="ECO:0000256" key="2">
    <source>
        <dbReference type="ARBA" id="ARBA00022553"/>
    </source>
</evidence>
<comment type="caution">
    <text evidence="4">The sequence shown here is derived from an EMBL/GenBank/DDBJ whole genome shotgun (WGS) entry which is preliminary data.</text>
</comment>
<dbReference type="Proteomes" id="UP000019486">
    <property type="component" value="Unassembled WGS sequence"/>
</dbReference>
<evidence type="ECO:0000313" key="4">
    <source>
        <dbReference type="EMBL" id="EWY39631.1"/>
    </source>
</evidence>
<dbReference type="InterPro" id="IPR010071">
    <property type="entry name" value="AA_adenyl_dom"/>
</dbReference>
<dbReference type="RefSeq" id="WP_063833847.1">
    <property type="nucleotide sequence ID" value="NZ_AVFL01000011.1"/>
</dbReference>
<dbReference type="PROSITE" id="PS50075">
    <property type="entry name" value="CARRIER"/>
    <property type="match status" value="1"/>
</dbReference>
<dbReference type="Pfam" id="PF13193">
    <property type="entry name" value="AMP-binding_C"/>
    <property type="match status" value="1"/>
</dbReference>
<dbReference type="Gene3D" id="3.40.50.12780">
    <property type="entry name" value="N-terminal domain of ligase-like"/>
    <property type="match status" value="1"/>
</dbReference>
<dbReference type="InterPro" id="IPR045851">
    <property type="entry name" value="AMP-bd_C_sf"/>
</dbReference>
<dbReference type="InterPro" id="IPR023213">
    <property type="entry name" value="CAT-like_dom_sf"/>
</dbReference>
<dbReference type="EMBL" id="AVFL01000011">
    <property type="protein sequence ID" value="EWY39631.1"/>
    <property type="molecule type" value="Genomic_DNA"/>
</dbReference>
<dbReference type="Gene3D" id="3.40.50.1820">
    <property type="entry name" value="alpha/beta hydrolase"/>
    <property type="match status" value="1"/>
</dbReference>
<dbReference type="PATRIC" id="fig|1385369.3.peg.3401"/>
<name>W9H4D8_9PROT</name>
<dbReference type="InterPro" id="IPR020806">
    <property type="entry name" value="PKS_PP-bd"/>
</dbReference>
<dbReference type="SUPFAM" id="SSF52777">
    <property type="entry name" value="CoA-dependent acyltransferases"/>
    <property type="match status" value="2"/>
</dbReference>
<dbReference type="GO" id="GO:0047527">
    <property type="term" value="F:2,3-dihydroxybenzoate-serine ligase activity"/>
    <property type="evidence" value="ECO:0007669"/>
    <property type="project" value="TreeGrafter"/>
</dbReference>
<dbReference type="InterPro" id="IPR029058">
    <property type="entry name" value="AB_hydrolase_fold"/>
</dbReference>
<dbReference type="GO" id="GO:0031177">
    <property type="term" value="F:phosphopantetheine binding"/>
    <property type="evidence" value="ECO:0007669"/>
    <property type="project" value="InterPro"/>
</dbReference>
<dbReference type="SMART" id="SM00823">
    <property type="entry name" value="PKS_PP"/>
    <property type="match status" value="1"/>
</dbReference>
<dbReference type="InterPro" id="IPR025110">
    <property type="entry name" value="AMP-bd_C"/>
</dbReference>
<dbReference type="Pfam" id="PF00975">
    <property type="entry name" value="Thioesterase"/>
    <property type="match status" value="1"/>
</dbReference>
<dbReference type="InterPro" id="IPR001242">
    <property type="entry name" value="Condensation_dom"/>
</dbReference>
<organism evidence="4 5">
    <name type="scientific">Skermanella stibiiresistens SB22</name>
    <dbReference type="NCBI Taxonomy" id="1385369"/>
    <lineage>
        <taxon>Bacteria</taxon>
        <taxon>Pseudomonadati</taxon>
        <taxon>Pseudomonadota</taxon>
        <taxon>Alphaproteobacteria</taxon>
        <taxon>Rhodospirillales</taxon>
        <taxon>Azospirillaceae</taxon>
        <taxon>Skermanella</taxon>
    </lineage>
</organism>
<dbReference type="OrthoDB" id="9770470at2"/>
<keyword evidence="1" id="KW-0596">Phosphopantetheine</keyword>
<dbReference type="Gene3D" id="3.30.300.30">
    <property type="match status" value="1"/>
</dbReference>
<reference evidence="4 5" key="1">
    <citation type="submission" date="2013-08" db="EMBL/GenBank/DDBJ databases">
        <title>The genome sequence of Skermanella stibiiresistens.</title>
        <authorList>
            <person name="Zhu W."/>
            <person name="Wang G."/>
        </authorList>
    </citation>
    <scope>NUCLEOTIDE SEQUENCE [LARGE SCALE GENOMIC DNA]</scope>
    <source>
        <strain evidence="4 5">SB22</strain>
    </source>
</reference>
<dbReference type="InterPro" id="IPR001031">
    <property type="entry name" value="Thioesterase"/>
</dbReference>
<dbReference type="GO" id="GO:0005829">
    <property type="term" value="C:cytosol"/>
    <property type="evidence" value="ECO:0007669"/>
    <property type="project" value="TreeGrafter"/>
</dbReference>
<dbReference type="PANTHER" id="PTHR45527">
    <property type="entry name" value="NONRIBOSOMAL PEPTIDE SYNTHETASE"/>
    <property type="match status" value="1"/>
</dbReference>
<protein>
    <submittedName>
        <fullName evidence="4">Thioester reductase</fullName>
    </submittedName>
</protein>
<dbReference type="Gene3D" id="3.30.559.30">
    <property type="entry name" value="Nonribosomal peptide synthetase, condensation domain"/>
    <property type="match status" value="1"/>
</dbReference>
<dbReference type="GO" id="GO:0009366">
    <property type="term" value="C:enterobactin synthetase complex"/>
    <property type="evidence" value="ECO:0007669"/>
    <property type="project" value="TreeGrafter"/>
</dbReference>
<dbReference type="Pfam" id="PF00550">
    <property type="entry name" value="PP-binding"/>
    <property type="match status" value="1"/>
</dbReference>
<feature type="domain" description="Carrier" evidence="3">
    <location>
        <begin position="949"/>
        <end position="1024"/>
    </location>
</feature>
<dbReference type="InterPro" id="IPR036736">
    <property type="entry name" value="ACP-like_sf"/>
</dbReference>
<evidence type="ECO:0000256" key="1">
    <source>
        <dbReference type="ARBA" id="ARBA00022450"/>
    </source>
</evidence>
<dbReference type="NCBIfam" id="TIGR01733">
    <property type="entry name" value="AA-adenyl-dom"/>
    <property type="match status" value="1"/>
</dbReference>